<name>A0A5A7Q794_STRAF</name>
<dbReference type="AlphaFoldDB" id="A0A5A7Q794"/>
<keyword evidence="3" id="KW-1185">Reference proteome</keyword>
<proteinExistence type="predicted"/>
<comment type="caution">
    <text evidence="2">The sequence shown here is derived from an EMBL/GenBank/DDBJ whole genome shotgun (WGS) entry which is preliminary data.</text>
</comment>
<protein>
    <submittedName>
        <fullName evidence="2">DNA polymerase delta small subunit</fullName>
    </submittedName>
</protein>
<evidence type="ECO:0000256" key="1">
    <source>
        <dbReference type="SAM" id="MobiDB-lite"/>
    </source>
</evidence>
<evidence type="ECO:0000313" key="3">
    <source>
        <dbReference type="Proteomes" id="UP000325081"/>
    </source>
</evidence>
<dbReference type="Proteomes" id="UP000325081">
    <property type="component" value="Unassembled WGS sequence"/>
</dbReference>
<accession>A0A5A7Q794</accession>
<evidence type="ECO:0000313" key="2">
    <source>
        <dbReference type="EMBL" id="GER41080.1"/>
    </source>
</evidence>
<gene>
    <name evidence="2" type="ORF">STAS_17785</name>
</gene>
<dbReference type="EMBL" id="BKCP01006071">
    <property type="protein sequence ID" value="GER41080.1"/>
    <property type="molecule type" value="Genomic_DNA"/>
</dbReference>
<organism evidence="2 3">
    <name type="scientific">Striga asiatica</name>
    <name type="common">Asiatic witchweed</name>
    <name type="synonym">Buchnera asiatica</name>
    <dbReference type="NCBI Taxonomy" id="4170"/>
    <lineage>
        <taxon>Eukaryota</taxon>
        <taxon>Viridiplantae</taxon>
        <taxon>Streptophyta</taxon>
        <taxon>Embryophyta</taxon>
        <taxon>Tracheophyta</taxon>
        <taxon>Spermatophyta</taxon>
        <taxon>Magnoliopsida</taxon>
        <taxon>eudicotyledons</taxon>
        <taxon>Gunneridae</taxon>
        <taxon>Pentapetalae</taxon>
        <taxon>asterids</taxon>
        <taxon>lamiids</taxon>
        <taxon>Lamiales</taxon>
        <taxon>Orobanchaceae</taxon>
        <taxon>Buchnereae</taxon>
        <taxon>Striga</taxon>
    </lineage>
</organism>
<reference evidence="3" key="1">
    <citation type="journal article" date="2019" name="Curr. Biol.">
        <title>Genome Sequence of Striga asiatica Provides Insight into the Evolution of Plant Parasitism.</title>
        <authorList>
            <person name="Yoshida S."/>
            <person name="Kim S."/>
            <person name="Wafula E.K."/>
            <person name="Tanskanen J."/>
            <person name="Kim Y.M."/>
            <person name="Honaas L."/>
            <person name="Yang Z."/>
            <person name="Spallek T."/>
            <person name="Conn C.E."/>
            <person name="Ichihashi Y."/>
            <person name="Cheong K."/>
            <person name="Cui S."/>
            <person name="Der J.P."/>
            <person name="Gundlach H."/>
            <person name="Jiao Y."/>
            <person name="Hori C."/>
            <person name="Ishida J.K."/>
            <person name="Kasahara H."/>
            <person name="Kiba T."/>
            <person name="Kim M.S."/>
            <person name="Koo N."/>
            <person name="Laohavisit A."/>
            <person name="Lee Y.H."/>
            <person name="Lumba S."/>
            <person name="McCourt P."/>
            <person name="Mortimer J.C."/>
            <person name="Mutuku J.M."/>
            <person name="Nomura T."/>
            <person name="Sasaki-Sekimoto Y."/>
            <person name="Seto Y."/>
            <person name="Wang Y."/>
            <person name="Wakatake T."/>
            <person name="Sakakibara H."/>
            <person name="Demura T."/>
            <person name="Yamaguchi S."/>
            <person name="Yoneyama K."/>
            <person name="Manabe R.I."/>
            <person name="Nelson D.C."/>
            <person name="Schulman A.H."/>
            <person name="Timko M.P."/>
            <person name="dePamphilis C.W."/>
            <person name="Choi D."/>
            <person name="Shirasu K."/>
        </authorList>
    </citation>
    <scope>NUCLEOTIDE SEQUENCE [LARGE SCALE GENOMIC DNA]</scope>
    <source>
        <strain evidence="3">cv. UVA1</strain>
    </source>
</reference>
<sequence>MIRPGPAYPFSPLSKFLIGCCPNFGSTTFKSCQTKYASPQCRGGAASTSPPPSDTSISMAVKSNNADFLNGGTPVHNHHPSPPTSPCVAHVVVRSRHLSPVAVLTPPAVVAFRQPPVVRHKILCRRARDALEDDEDVATDEHLLQRRAAAGVVVAGELGHPGNEVVVEIEVVADGGVVTATDECPPVAAG</sequence>
<feature type="region of interest" description="Disordered" evidence="1">
    <location>
        <begin position="40"/>
        <end position="59"/>
    </location>
</feature>